<dbReference type="EMBL" id="CP032382">
    <property type="protein sequence ID" value="AYB30961.1"/>
    <property type="molecule type" value="Genomic_DNA"/>
</dbReference>
<gene>
    <name evidence="1" type="ORF">D4L85_10385</name>
</gene>
<dbReference type="Proteomes" id="UP000266183">
    <property type="component" value="Chromosome"/>
</dbReference>
<accession>A0A385SKR4</accession>
<dbReference type="RefSeq" id="WP_119754255.1">
    <property type="nucleotide sequence ID" value="NZ_CP032382.1"/>
</dbReference>
<sequence length="355" mass="40675">MKATYVPLIIFMTFMVIPSHSQITDNSKSDVINYKAITISDFCLCKTTLHELRTLSSDFSQVEVEEMDSPKNCYGQDSRYESGKGYASKKYSGLIFQTEQTSDYVSKIRLTKDFKGSLPNGAYVDMSNLTLKDVFKIYPKFIDKWGSRGCSDYWNFSNDTISFYVKIDKNIKPQFPINEAFYLDKPVDAIDLVFSCYKVLHKSNAKIELFNPNEPVLFVDSIRVNQRYLESTYQPNEFAFITVYKGDDAVKLVGEEGRKNGAVYLTTKEAAREKYSKLFGSKSAEYSKVIKSKDNDADIAYILNGKILTENIEAELYKIDKNNLLDIRVIYKKDLKKEFNISDKKYGVVLKTSGH</sequence>
<protein>
    <submittedName>
        <fullName evidence="1">Uncharacterized protein</fullName>
    </submittedName>
</protein>
<dbReference type="KEGG" id="chk:D4L85_10385"/>
<dbReference type="OrthoDB" id="1390442at2"/>
<evidence type="ECO:0000313" key="2">
    <source>
        <dbReference type="Proteomes" id="UP000266183"/>
    </source>
</evidence>
<dbReference type="AlphaFoldDB" id="A0A385SKR4"/>
<keyword evidence="2" id="KW-1185">Reference proteome</keyword>
<evidence type="ECO:0000313" key="1">
    <source>
        <dbReference type="EMBL" id="AYB30961.1"/>
    </source>
</evidence>
<proteinExistence type="predicted"/>
<reference evidence="2" key="1">
    <citation type="submission" date="2018-09" db="EMBL/GenBank/DDBJ databases">
        <title>Chryseolinea sp. KIS68-18 isolated from soil.</title>
        <authorList>
            <person name="Weon H.-Y."/>
            <person name="Kwon S.-W."/>
            <person name="Lee S.A."/>
        </authorList>
    </citation>
    <scope>NUCLEOTIDE SEQUENCE [LARGE SCALE GENOMIC DNA]</scope>
    <source>
        <strain evidence="2">KIS68-18</strain>
    </source>
</reference>
<name>A0A385SKR4_9BACT</name>
<organism evidence="1 2">
    <name type="scientific">Chryseolinea soli</name>
    <dbReference type="NCBI Taxonomy" id="2321403"/>
    <lineage>
        <taxon>Bacteria</taxon>
        <taxon>Pseudomonadati</taxon>
        <taxon>Bacteroidota</taxon>
        <taxon>Cytophagia</taxon>
        <taxon>Cytophagales</taxon>
        <taxon>Fulvivirgaceae</taxon>
        <taxon>Chryseolinea</taxon>
    </lineage>
</organism>